<comment type="caution">
    <text evidence="4">The sequence shown here is derived from an EMBL/GenBank/DDBJ whole genome shotgun (WGS) entry which is preliminary data.</text>
</comment>
<feature type="transmembrane region" description="Helical" evidence="2">
    <location>
        <begin position="174"/>
        <end position="196"/>
    </location>
</feature>
<sequence length="532" mass="54369">MSDGHGSASSTPEGWASDQPPPYTGQGGTPWTSPSASGGSGAAGQAQPGQVPPGQSASPQDGQQPFAPPSGQQGYGRPGYGQDPYGQVYGQQLPGQAYGQDAYGQDAYGQQQAYGQGGYGHTGYGQAPGYGAPQGFMPPPAAPRPGIIPLRPLGFGEMLDGTIKLIRSNPKATLGLSAIAAAIGTLPLAIGQAMYYRSVGDLMADPMTIRTDVPTGGLVAQVGGAFLSYVMQFFLVTILTGMLTRILGRAVFGGRITIGEAWRLTRSRLPALFGLALFTGLIVAVPLVAGVVLVAALAAAGASVGFVVVSAIVLGLGYLVYWAIVTTRLALAPAAVVLERHGVTAAMSRSWTLVRGAFWRTFLIIVATLLLGVLIGSLLSTPVGILTFIVSFGAPGSFGAMVITTVLAIVGGILSSMITYPLQAGVNGLLYTDRRMRAEAFDLVLRTAAGEQQRLGWVPAAADDLWHPSHAAGVPYGQPGPYAQHAQNAPYGQAGPYAQNAAYGPGQATPYGPGPGSPYGPGPAGPQGPGAP</sequence>
<keyword evidence="5" id="KW-1185">Reference proteome</keyword>
<dbReference type="EMBL" id="QOIL01000015">
    <property type="protein sequence ID" value="RCG27949.1"/>
    <property type="molecule type" value="Genomic_DNA"/>
</dbReference>
<accession>A0A367FDF9</accession>
<feature type="compositionally biased region" description="Low complexity" evidence="1">
    <location>
        <begin position="29"/>
        <end position="60"/>
    </location>
</feature>
<evidence type="ECO:0000313" key="5">
    <source>
        <dbReference type="Proteomes" id="UP000253094"/>
    </source>
</evidence>
<feature type="transmembrane region" description="Helical" evidence="2">
    <location>
        <begin position="357"/>
        <end position="379"/>
    </location>
</feature>
<dbReference type="InterPro" id="IPR057169">
    <property type="entry name" value="DUF7847"/>
</dbReference>
<feature type="compositionally biased region" description="Pro residues" evidence="1">
    <location>
        <begin position="512"/>
        <end position="532"/>
    </location>
</feature>
<keyword evidence="2" id="KW-0812">Transmembrane</keyword>
<organism evidence="4 5">
    <name type="scientific">Sphaerisporangium album</name>
    <dbReference type="NCBI Taxonomy" id="509200"/>
    <lineage>
        <taxon>Bacteria</taxon>
        <taxon>Bacillati</taxon>
        <taxon>Actinomycetota</taxon>
        <taxon>Actinomycetes</taxon>
        <taxon>Streptosporangiales</taxon>
        <taxon>Streptosporangiaceae</taxon>
        <taxon>Sphaerisporangium</taxon>
    </lineage>
</organism>
<dbReference type="Pfam" id="PF25231">
    <property type="entry name" value="DUF7847"/>
    <property type="match status" value="1"/>
</dbReference>
<feature type="transmembrane region" description="Helical" evidence="2">
    <location>
        <begin position="304"/>
        <end position="324"/>
    </location>
</feature>
<name>A0A367FDF9_9ACTN</name>
<evidence type="ECO:0000259" key="3">
    <source>
        <dbReference type="Pfam" id="PF25231"/>
    </source>
</evidence>
<feature type="domain" description="DUF7847" evidence="3">
    <location>
        <begin position="159"/>
        <end position="418"/>
    </location>
</feature>
<dbReference type="AlphaFoldDB" id="A0A367FDF9"/>
<proteinExistence type="predicted"/>
<reference evidence="4 5" key="1">
    <citation type="submission" date="2018-06" db="EMBL/GenBank/DDBJ databases">
        <title>Sphaerisporangium craniellae sp. nov., isolated from a marine sponge in the South China Sea.</title>
        <authorList>
            <person name="Li L."/>
        </authorList>
    </citation>
    <scope>NUCLEOTIDE SEQUENCE [LARGE SCALE GENOMIC DNA]</scope>
    <source>
        <strain evidence="4 5">CCTCC AA 208026</strain>
    </source>
</reference>
<protein>
    <recommendedName>
        <fullName evidence="3">DUF7847 domain-containing protein</fullName>
    </recommendedName>
</protein>
<evidence type="ECO:0000256" key="1">
    <source>
        <dbReference type="SAM" id="MobiDB-lite"/>
    </source>
</evidence>
<evidence type="ECO:0000313" key="4">
    <source>
        <dbReference type="EMBL" id="RCG27949.1"/>
    </source>
</evidence>
<dbReference type="OrthoDB" id="121140at2"/>
<feature type="transmembrane region" description="Helical" evidence="2">
    <location>
        <begin position="385"/>
        <end position="414"/>
    </location>
</feature>
<evidence type="ECO:0000256" key="2">
    <source>
        <dbReference type="SAM" id="Phobius"/>
    </source>
</evidence>
<keyword evidence="2" id="KW-0472">Membrane</keyword>
<feature type="region of interest" description="Disordered" evidence="1">
    <location>
        <begin position="1"/>
        <end position="92"/>
    </location>
</feature>
<feature type="transmembrane region" description="Helical" evidence="2">
    <location>
        <begin position="226"/>
        <end position="248"/>
    </location>
</feature>
<feature type="transmembrane region" description="Helical" evidence="2">
    <location>
        <begin position="269"/>
        <end position="298"/>
    </location>
</feature>
<keyword evidence="2" id="KW-1133">Transmembrane helix</keyword>
<feature type="region of interest" description="Disordered" evidence="1">
    <location>
        <begin position="477"/>
        <end position="532"/>
    </location>
</feature>
<dbReference type="RefSeq" id="WP_114031472.1">
    <property type="nucleotide sequence ID" value="NZ_QOIL01000015.1"/>
</dbReference>
<dbReference type="Proteomes" id="UP000253094">
    <property type="component" value="Unassembled WGS sequence"/>
</dbReference>
<gene>
    <name evidence="4" type="ORF">DQ384_25915</name>
</gene>